<keyword evidence="3" id="KW-0804">Transcription</keyword>
<dbReference type="Proteomes" id="UP000316252">
    <property type="component" value="Unassembled WGS sequence"/>
</dbReference>
<dbReference type="InterPro" id="IPR036388">
    <property type="entry name" value="WH-like_DNA-bd_sf"/>
</dbReference>
<organism evidence="6 7">
    <name type="scientific">Schumannella soli</name>
    <dbReference type="NCBI Taxonomy" id="2590779"/>
    <lineage>
        <taxon>Bacteria</taxon>
        <taxon>Bacillati</taxon>
        <taxon>Actinomycetota</taxon>
        <taxon>Actinomycetes</taxon>
        <taxon>Micrococcales</taxon>
        <taxon>Microbacteriaceae</taxon>
        <taxon>Schumannella</taxon>
    </lineage>
</organism>
<dbReference type="SMART" id="SM00345">
    <property type="entry name" value="HTH_GNTR"/>
    <property type="match status" value="1"/>
</dbReference>
<evidence type="ECO:0000256" key="2">
    <source>
        <dbReference type="ARBA" id="ARBA00023125"/>
    </source>
</evidence>
<reference evidence="6 7" key="1">
    <citation type="submission" date="2019-06" db="EMBL/GenBank/DDBJ databases">
        <authorList>
            <person name="Li F."/>
        </authorList>
    </citation>
    <scope>NUCLEOTIDE SEQUENCE [LARGE SCALE GENOMIC DNA]</scope>
    <source>
        <strain evidence="6 7">10F1D-1</strain>
    </source>
</reference>
<evidence type="ECO:0000256" key="4">
    <source>
        <dbReference type="SAM" id="MobiDB-lite"/>
    </source>
</evidence>
<dbReference type="SUPFAM" id="SSF48008">
    <property type="entry name" value="GntR ligand-binding domain-like"/>
    <property type="match status" value="1"/>
</dbReference>
<accession>A0A506Y7G7</accession>
<dbReference type="SMART" id="SM00895">
    <property type="entry name" value="FCD"/>
    <property type="match status" value="1"/>
</dbReference>
<dbReference type="EMBL" id="VHQG01000001">
    <property type="protein sequence ID" value="TPW78032.1"/>
    <property type="molecule type" value="Genomic_DNA"/>
</dbReference>
<dbReference type="InterPro" id="IPR036390">
    <property type="entry name" value="WH_DNA-bd_sf"/>
</dbReference>
<dbReference type="Pfam" id="PF07729">
    <property type="entry name" value="FCD"/>
    <property type="match status" value="1"/>
</dbReference>
<evidence type="ECO:0000256" key="1">
    <source>
        <dbReference type="ARBA" id="ARBA00023015"/>
    </source>
</evidence>
<dbReference type="AlphaFoldDB" id="A0A506Y7G7"/>
<evidence type="ECO:0000259" key="5">
    <source>
        <dbReference type="PROSITE" id="PS50949"/>
    </source>
</evidence>
<comment type="caution">
    <text evidence="6">The sequence shown here is derived from an EMBL/GenBank/DDBJ whole genome shotgun (WGS) entry which is preliminary data.</text>
</comment>
<dbReference type="Gene3D" id="1.20.120.530">
    <property type="entry name" value="GntR ligand-binding domain-like"/>
    <property type="match status" value="1"/>
</dbReference>
<evidence type="ECO:0000313" key="6">
    <source>
        <dbReference type="EMBL" id="TPW78032.1"/>
    </source>
</evidence>
<evidence type="ECO:0000313" key="7">
    <source>
        <dbReference type="Proteomes" id="UP000316252"/>
    </source>
</evidence>
<dbReference type="OrthoDB" id="8680240at2"/>
<dbReference type="Gene3D" id="1.10.10.10">
    <property type="entry name" value="Winged helix-like DNA-binding domain superfamily/Winged helix DNA-binding domain"/>
    <property type="match status" value="1"/>
</dbReference>
<feature type="domain" description="HTH gntR-type" evidence="5">
    <location>
        <begin position="29"/>
        <end position="96"/>
    </location>
</feature>
<dbReference type="PROSITE" id="PS50949">
    <property type="entry name" value="HTH_GNTR"/>
    <property type="match status" value="1"/>
</dbReference>
<dbReference type="GO" id="GO:0003677">
    <property type="term" value="F:DNA binding"/>
    <property type="evidence" value="ECO:0007669"/>
    <property type="project" value="UniProtKB-KW"/>
</dbReference>
<dbReference type="SUPFAM" id="SSF46785">
    <property type="entry name" value="Winged helix' DNA-binding domain"/>
    <property type="match status" value="1"/>
</dbReference>
<evidence type="ECO:0000256" key="3">
    <source>
        <dbReference type="ARBA" id="ARBA00023163"/>
    </source>
</evidence>
<keyword evidence="7" id="KW-1185">Reference proteome</keyword>
<dbReference type="InterPro" id="IPR008920">
    <property type="entry name" value="TF_FadR/GntR_C"/>
</dbReference>
<dbReference type="GO" id="GO:0003700">
    <property type="term" value="F:DNA-binding transcription factor activity"/>
    <property type="evidence" value="ECO:0007669"/>
    <property type="project" value="InterPro"/>
</dbReference>
<feature type="region of interest" description="Disordered" evidence="4">
    <location>
        <begin position="1"/>
        <end position="32"/>
    </location>
</feature>
<protein>
    <submittedName>
        <fullName evidence="6">GntR family transcriptional regulator</fullName>
    </submittedName>
</protein>
<feature type="compositionally biased region" description="Basic residues" evidence="4">
    <location>
        <begin position="1"/>
        <end position="12"/>
    </location>
</feature>
<keyword evidence="1" id="KW-0805">Transcription regulation</keyword>
<dbReference type="PRINTS" id="PR00035">
    <property type="entry name" value="HTHGNTR"/>
</dbReference>
<dbReference type="InterPro" id="IPR000524">
    <property type="entry name" value="Tscrpt_reg_HTH_GntR"/>
</dbReference>
<dbReference type="InterPro" id="IPR011711">
    <property type="entry name" value="GntR_C"/>
</dbReference>
<dbReference type="PANTHER" id="PTHR43537">
    <property type="entry name" value="TRANSCRIPTIONAL REGULATOR, GNTR FAMILY"/>
    <property type="match status" value="1"/>
</dbReference>
<sequence>MRASLHARRRVGRMAEPKTASPPVSETEGSAADRAYAATKDAIIRGELESGALLSEAVIAGELGISRTPVHEAFLRLAAEGLLILASRRGAVVRPLSPSEADDVLEMREAIEASCAARVIAGDRVAEVLPELKALLAEQQAAVDSDDLDRFIDADDRLHAAVIAAARNPVASQFAGLLRDRQHRMRNLLIRVKSGQMAAALKDHTKLVRAIEKRDAAAYAETLRTHVNRNRGVL</sequence>
<keyword evidence="2" id="KW-0238">DNA-binding</keyword>
<dbReference type="Pfam" id="PF00392">
    <property type="entry name" value="GntR"/>
    <property type="match status" value="1"/>
</dbReference>
<name>A0A506Y7G7_9MICO</name>
<proteinExistence type="predicted"/>
<dbReference type="PANTHER" id="PTHR43537:SF24">
    <property type="entry name" value="GLUCONATE OPERON TRANSCRIPTIONAL REPRESSOR"/>
    <property type="match status" value="1"/>
</dbReference>
<gene>
    <name evidence="6" type="ORF">FJ657_05235</name>
</gene>